<keyword evidence="7" id="KW-0479">Metal-binding</keyword>
<dbReference type="PANTHER" id="PTHR24292:SF54">
    <property type="entry name" value="CYP9F3-RELATED"/>
    <property type="match status" value="1"/>
</dbReference>
<evidence type="ECO:0000256" key="13">
    <source>
        <dbReference type="ARBA" id="ARBA00023136"/>
    </source>
</evidence>
<comment type="cofactor">
    <cofactor evidence="1">
        <name>heme</name>
        <dbReference type="ChEBI" id="CHEBI:30413"/>
    </cofactor>
</comment>
<keyword evidence="10" id="KW-0560">Oxidoreductase</keyword>
<dbReference type="EMBL" id="AAAB01008835">
    <property type="protein sequence ID" value="EAU77435.2"/>
    <property type="molecule type" value="Genomic_DNA"/>
</dbReference>
<organism evidence="14">
    <name type="scientific">Anopheles gambiae</name>
    <name type="common">African malaria mosquito</name>
    <dbReference type="NCBI Taxonomy" id="7165"/>
    <lineage>
        <taxon>Eukaryota</taxon>
        <taxon>Metazoa</taxon>
        <taxon>Ecdysozoa</taxon>
        <taxon>Arthropoda</taxon>
        <taxon>Hexapoda</taxon>
        <taxon>Insecta</taxon>
        <taxon>Pterygota</taxon>
        <taxon>Neoptera</taxon>
        <taxon>Endopterygota</taxon>
        <taxon>Diptera</taxon>
        <taxon>Nematocera</taxon>
        <taxon>Culicoidea</taxon>
        <taxon>Culicidae</taxon>
        <taxon>Anophelinae</taxon>
        <taxon>Anopheles</taxon>
    </lineage>
</organism>
<evidence type="ECO:0000256" key="3">
    <source>
        <dbReference type="ARBA" id="ARBA00004174"/>
    </source>
</evidence>
<dbReference type="GO" id="GO:0016705">
    <property type="term" value="F:oxidoreductase activity, acting on paired donors, with incorporation or reduction of molecular oxygen"/>
    <property type="evidence" value="ECO:0007669"/>
    <property type="project" value="InterPro"/>
</dbReference>
<keyword evidence="13" id="KW-0472">Membrane</keyword>
<keyword evidence="9" id="KW-0492">Microsome</keyword>
<dbReference type="InterPro" id="IPR001128">
    <property type="entry name" value="Cyt_P450"/>
</dbReference>
<dbReference type="PANTHER" id="PTHR24292">
    <property type="entry name" value="CYTOCHROME P450"/>
    <property type="match status" value="1"/>
</dbReference>
<dbReference type="InterPro" id="IPR050476">
    <property type="entry name" value="Insect_CytP450_Detox"/>
</dbReference>
<dbReference type="GO" id="GO:0004497">
    <property type="term" value="F:monooxygenase activity"/>
    <property type="evidence" value="ECO:0007669"/>
    <property type="project" value="UniProtKB-KW"/>
</dbReference>
<comment type="similarity">
    <text evidence="5">Belongs to the cytochrome P450 family.</text>
</comment>
<feature type="non-terminal residue" evidence="14">
    <location>
        <position position="1"/>
    </location>
</feature>
<feature type="non-terminal residue" evidence="14">
    <location>
        <position position="256"/>
    </location>
</feature>
<dbReference type="PhylomeDB" id="A0NC43"/>
<protein>
    <submittedName>
        <fullName evidence="14">AGAP009375-PA</fullName>
    </submittedName>
</protein>
<evidence type="ECO:0000256" key="5">
    <source>
        <dbReference type="ARBA" id="ARBA00010617"/>
    </source>
</evidence>
<comment type="subcellular location">
    <subcellularLocation>
        <location evidence="4">Endoplasmic reticulum membrane</location>
        <topology evidence="4">Peripheral membrane protein</topology>
    </subcellularLocation>
    <subcellularLocation>
        <location evidence="3">Microsome membrane</location>
        <topology evidence="3">Peripheral membrane protein</topology>
    </subcellularLocation>
</comment>
<evidence type="ECO:0000256" key="8">
    <source>
        <dbReference type="ARBA" id="ARBA00022824"/>
    </source>
</evidence>
<dbReference type="HOGENOM" id="CLU_001570_5_2_1"/>
<accession>A0NC43</accession>
<dbReference type="Gene3D" id="1.10.630.10">
    <property type="entry name" value="Cytochrome P450"/>
    <property type="match status" value="1"/>
</dbReference>
<reference evidence="14" key="5">
    <citation type="submission" date="2011-05" db="EMBL/GenBank/DDBJ databases">
        <authorList>
            <consortium name="VectorBase"/>
        </authorList>
    </citation>
    <scope>NUCLEOTIDE SEQUENCE</scope>
    <source>
        <strain evidence="14">PEST</strain>
    </source>
</reference>
<dbReference type="GO" id="GO:0020037">
    <property type="term" value="F:heme binding"/>
    <property type="evidence" value="ECO:0007669"/>
    <property type="project" value="InterPro"/>
</dbReference>
<dbReference type="eggNOG" id="KOG0158">
    <property type="taxonomic scope" value="Eukaryota"/>
</dbReference>
<comment type="function">
    <text evidence="2">May be involved in the metabolism of insect hormones and in the breakdown of synthetic insecticides.</text>
</comment>
<reference evidence="14" key="1">
    <citation type="journal article" date="2002" name="Science">
        <title>The genome sequence of the malaria mosquito Anopheles gambiae.</title>
        <authorList>
            <person name="Holt R.A."/>
            <person name="Subramanian G.M."/>
            <person name="Halpern A."/>
            <person name="Sutton G.G."/>
            <person name="Charlab R."/>
            <person name="Nusskern D.R."/>
            <person name="Wincker P."/>
            <person name="Clark A.G."/>
            <person name="Ribeiro J.M."/>
            <person name="Wides R."/>
            <person name="Salzberg S.L."/>
            <person name="Loftus B."/>
            <person name="Yandell M."/>
            <person name="Majoros W.H."/>
            <person name="Rusch D.B."/>
            <person name="Lai Z."/>
            <person name="Kraft C.L."/>
            <person name="Abril J.F."/>
            <person name="Anthouard V."/>
            <person name="Arensburger P."/>
            <person name="Atkinson P.W."/>
            <person name="Baden H."/>
            <person name="de Berardinis V."/>
            <person name="Baldwin D."/>
            <person name="Benes V."/>
            <person name="Biedler J."/>
            <person name="Blass C."/>
            <person name="Bolanos R."/>
            <person name="Boscus D."/>
            <person name="Barnstead M."/>
            <person name="Cai S."/>
            <person name="Center A."/>
            <person name="Chaturverdi K."/>
            <person name="Christophides G.K."/>
            <person name="Chrystal M.A."/>
            <person name="Clamp M."/>
            <person name="Cravchik A."/>
            <person name="Curwen V."/>
            <person name="Dana A."/>
            <person name="Delcher A."/>
            <person name="Dew I."/>
            <person name="Evans C.A."/>
            <person name="Flanigan M."/>
            <person name="Grundschober-Freimoser A."/>
            <person name="Friedli L."/>
            <person name="Gu Z."/>
            <person name="Guan P."/>
            <person name="Guigo R."/>
            <person name="Hillenmeyer M.E."/>
            <person name="Hladun S.L."/>
            <person name="Hogan J.R."/>
            <person name="Hong Y.S."/>
            <person name="Hoover J."/>
            <person name="Jaillon O."/>
            <person name="Ke Z."/>
            <person name="Kodira C."/>
            <person name="Kokoza E."/>
            <person name="Koutsos A."/>
            <person name="Letunic I."/>
            <person name="Levitsky A."/>
            <person name="Liang Y."/>
            <person name="Lin J.J."/>
            <person name="Lobo N.F."/>
            <person name="Lopez J.R."/>
            <person name="Malek J.A."/>
            <person name="McIntosh T.C."/>
            <person name="Meister S."/>
            <person name="Miller J."/>
            <person name="Mobarry C."/>
            <person name="Mongin E."/>
            <person name="Murphy S.D."/>
            <person name="O'Brochta D.A."/>
            <person name="Pfannkoch C."/>
            <person name="Qi R."/>
            <person name="Regier M.A."/>
            <person name="Remington K."/>
            <person name="Shao H."/>
            <person name="Sharakhova M.V."/>
            <person name="Sitter C.D."/>
            <person name="Shetty J."/>
            <person name="Smith T.J."/>
            <person name="Strong R."/>
            <person name="Sun J."/>
            <person name="Thomasova D."/>
            <person name="Ton L.Q."/>
            <person name="Topalis P."/>
            <person name="Tu Z."/>
            <person name="Unger M.F."/>
            <person name="Walenz B."/>
            <person name="Wang A."/>
            <person name="Wang J."/>
            <person name="Wang M."/>
            <person name="Wang X."/>
            <person name="Woodford K.J."/>
            <person name="Wortman J.R."/>
            <person name="Wu M."/>
            <person name="Yao A."/>
            <person name="Zdobnov E.M."/>
            <person name="Zhang H."/>
            <person name="Zhao Q."/>
            <person name="Zhao S."/>
            <person name="Zhu S.C."/>
            <person name="Zhimulev I."/>
            <person name="Coluzzi M."/>
            <person name="della Torre A."/>
            <person name="Roth C.W."/>
            <person name="Louis C."/>
            <person name="Kalush F."/>
            <person name="Mural R.J."/>
            <person name="Myers E.W."/>
            <person name="Adams M.D."/>
            <person name="Smith H.O."/>
            <person name="Broder S."/>
            <person name="Gardner M.J."/>
            <person name="Fraser C.M."/>
            <person name="Birney E."/>
            <person name="Bork P."/>
            <person name="Brey P.T."/>
            <person name="Venter J.C."/>
            <person name="Weissenbach J."/>
            <person name="Kafatos F.C."/>
            <person name="Collins F.H."/>
            <person name="Hoffman S.L."/>
        </authorList>
    </citation>
    <scope>NUCLEOTIDE SEQUENCE [LARGE SCALE GENOMIC DNA]</scope>
    <source>
        <strain evidence="14">PEST</strain>
    </source>
</reference>
<comment type="caution">
    <text evidence="14">The sequence shown here is derived from an EMBL/GenBank/DDBJ whole genome shotgun (WGS) entry which is preliminary data.</text>
</comment>
<keyword evidence="8" id="KW-0256">Endoplasmic reticulum</keyword>
<sequence>FTGSKMRSMFGLLSKSAGDAMGRLLVFAAGKPFTMELRDLYSRLGNDVMTSISFGVEVDSLTDRDNEFFLKGKRLAQIDGLPGLKFLMATTIPRVFHFFRLSGMYKDVNEFYTDAVARNIQLRETNRITRPDFIHLLLQARKNTLEAEKHEDEALQDAGFSTVKEHTLEQKMGEGKMNWADIDIAGAAASFFFGGIETTTTLLCFTSYELAVNPDIQERLRAEIDEQRESLADGRTPTYEVLQKMKYLDMVVSEAL</sequence>
<reference evidence="14" key="3">
    <citation type="journal article" date="2004" name="Trends Parasitol.">
        <title>The Anopheles gambiae genome: an update.</title>
        <authorList>
            <person name="Mongin E."/>
            <person name="Louis C."/>
            <person name="Holt R.A."/>
            <person name="Birney E."/>
            <person name="Collins F.H."/>
        </authorList>
    </citation>
    <scope>NUCLEOTIDE SEQUENCE</scope>
    <source>
        <strain evidence="14">PEST</strain>
    </source>
</reference>
<dbReference type="GO" id="GO:0005506">
    <property type="term" value="F:iron ion binding"/>
    <property type="evidence" value="ECO:0007669"/>
    <property type="project" value="InterPro"/>
</dbReference>
<gene>
    <name evidence="14" type="ORF">AgaP_AGAP009375</name>
</gene>
<evidence type="ECO:0000256" key="10">
    <source>
        <dbReference type="ARBA" id="ARBA00023002"/>
    </source>
</evidence>
<dbReference type="SUPFAM" id="SSF48264">
    <property type="entry name" value="Cytochrome P450"/>
    <property type="match status" value="1"/>
</dbReference>
<dbReference type="OMA" id="NWADIDI"/>
<evidence type="ECO:0000256" key="11">
    <source>
        <dbReference type="ARBA" id="ARBA00023004"/>
    </source>
</evidence>
<evidence type="ECO:0000256" key="9">
    <source>
        <dbReference type="ARBA" id="ARBA00022848"/>
    </source>
</evidence>
<dbReference type="VEuPathDB" id="VectorBase:AGAP009375"/>
<dbReference type="GO" id="GO:0005789">
    <property type="term" value="C:endoplasmic reticulum membrane"/>
    <property type="evidence" value="ECO:0007669"/>
    <property type="project" value="UniProtKB-SubCell"/>
</dbReference>
<evidence type="ECO:0000256" key="2">
    <source>
        <dbReference type="ARBA" id="ARBA00003690"/>
    </source>
</evidence>
<name>A0NC43_ANOGA</name>
<evidence type="ECO:0000256" key="12">
    <source>
        <dbReference type="ARBA" id="ARBA00023033"/>
    </source>
</evidence>
<dbReference type="InterPro" id="IPR036396">
    <property type="entry name" value="Cyt_P450_sf"/>
</dbReference>
<evidence type="ECO:0000256" key="7">
    <source>
        <dbReference type="ARBA" id="ARBA00022723"/>
    </source>
</evidence>
<reference evidence="14" key="2">
    <citation type="submission" date="2002-03" db="EMBL/GenBank/DDBJ databases">
        <authorList>
            <consortium name="The Anopheles Genome Sequencing Consortium"/>
        </authorList>
    </citation>
    <scope>NUCLEOTIDE SEQUENCE</scope>
    <source>
        <strain evidence="14">PEST</strain>
    </source>
</reference>
<reference evidence="14" key="4">
    <citation type="journal article" date="2007" name="Genome Biol.">
        <title>Update of the Anopheles gambiae PEST genome assembly.</title>
        <authorList>
            <person name="Sharakhova M.V."/>
            <person name="Hammond M.P."/>
            <person name="Lobo N.F."/>
            <person name="Krzywinski J."/>
            <person name="Unger M.F."/>
            <person name="Hillenmeyer M.E."/>
            <person name="Bruggner R.V."/>
            <person name="Birney E."/>
            <person name="Collins F.H."/>
        </authorList>
    </citation>
    <scope>NUCLEOTIDE SEQUENCE</scope>
    <source>
        <strain evidence="14">PEST</strain>
    </source>
</reference>
<dbReference type="VEuPathDB" id="VectorBase:AGAMI1_011625"/>
<dbReference type="AlphaFoldDB" id="A0NC43"/>
<proteinExistence type="inferred from homology"/>
<dbReference type="Pfam" id="PF00067">
    <property type="entry name" value="p450"/>
    <property type="match status" value="1"/>
</dbReference>
<keyword evidence="11" id="KW-0408">Iron</keyword>
<evidence type="ECO:0000256" key="4">
    <source>
        <dbReference type="ARBA" id="ARBA00004406"/>
    </source>
</evidence>
<keyword evidence="12" id="KW-0503">Monooxygenase</keyword>
<keyword evidence="6" id="KW-0349">Heme</keyword>
<dbReference type="InParanoid" id="A0NC43"/>
<evidence type="ECO:0000313" key="14">
    <source>
        <dbReference type="EMBL" id="EAU77435.2"/>
    </source>
</evidence>
<evidence type="ECO:0000256" key="6">
    <source>
        <dbReference type="ARBA" id="ARBA00022617"/>
    </source>
</evidence>
<dbReference type="PaxDb" id="7165-AGAP009375-PA"/>
<evidence type="ECO:0000256" key="1">
    <source>
        <dbReference type="ARBA" id="ARBA00001971"/>
    </source>
</evidence>